<dbReference type="EMBL" id="CAJOBC010084323">
    <property type="protein sequence ID" value="CAF4315489.1"/>
    <property type="molecule type" value="Genomic_DNA"/>
</dbReference>
<dbReference type="EMBL" id="CAJNOQ010018880">
    <property type="protein sequence ID" value="CAF1438539.1"/>
    <property type="molecule type" value="Genomic_DNA"/>
</dbReference>
<evidence type="ECO:0000313" key="3">
    <source>
        <dbReference type="Proteomes" id="UP000663829"/>
    </source>
</evidence>
<protein>
    <submittedName>
        <fullName evidence="1">Uncharacterized protein</fullName>
    </submittedName>
</protein>
<evidence type="ECO:0000313" key="1">
    <source>
        <dbReference type="EMBL" id="CAF1438539.1"/>
    </source>
</evidence>
<dbReference type="Gene3D" id="3.30.420.10">
    <property type="entry name" value="Ribonuclease H-like superfamily/Ribonuclease H"/>
    <property type="match status" value="1"/>
</dbReference>
<dbReference type="GO" id="GO:0003676">
    <property type="term" value="F:nucleic acid binding"/>
    <property type="evidence" value="ECO:0007669"/>
    <property type="project" value="InterPro"/>
</dbReference>
<comment type="caution">
    <text evidence="1">The sequence shown here is derived from an EMBL/GenBank/DDBJ whole genome shotgun (WGS) entry which is preliminary data.</text>
</comment>
<dbReference type="InterPro" id="IPR036397">
    <property type="entry name" value="RNaseH_sf"/>
</dbReference>
<sequence>MGSHGGRIRNYQSDALLTHSIVFAYNTGKHATTEFSPYQLQFGRHPNLPPDPPIATYEFSKPNDYFQFFRRTLPLYHRRANPQFTVGDRVLKRVSTSKTKFLSLYSDLMIIIKAQHPTY</sequence>
<evidence type="ECO:0000313" key="2">
    <source>
        <dbReference type="EMBL" id="CAF4315489.1"/>
    </source>
</evidence>
<keyword evidence="3" id="KW-1185">Reference proteome</keyword>
<gene>
    <name evidence="1" type="ORF">GPM918_LOCUS34288</name>
    <name evidence="2" type="ORF">SRO942_LOCUS34985</name>
</gene>
<accession>A0A815P085</accession>
<reference evidence="1" key="1">
    <citation type="submission" date="2021-02" db="EMBL/GenBank/DDBJ databases">
        <authorList>
            <person name="Nowell W R."/>
        </authorList>
    </citation>
    <scope>NUCLEOTIDE SEQUENCE</scope>
</reference>
<dbReference type="Proteomes" id="UP000663829">
    <property type="component" value="Unassembled WGS sequence"/>
</dbReference>
<dbReference type="Proteomes" id="UP000681722">
    <property type="component" value="Unassembled WGS sequence"/>
</dbReference>
<dbReference type="AlphaFoldDB" id="A0A815P085"/>
<dbReference type="OrthoDB" id="8051507at2759"/>
<proteinExistence type="predicted"/>
<name>A0A815P085_9BILA</name>
<organism evidence="1 3">
    <name type="scientific">Didymodactylos carnosus</name>
    <dbReference type="NCBI Taxonomy" id="1234261"/>
    <lineage>
        <taxon>Eukaryota</taxon>
        <taxon>Metazoa</taxon>
        <taxon>Spiralia</taxon>
        <taxon>Gnathifera</taxon>
        <taxon>Rotifera</taxon>
        <taxon>Eurotatoria</taxon>
        <taxon>Bdelloidea</taxon>
        <taxon>Philodinida</taxon>
        <taxon>Philodinidae</taxon>
        <taxon>Didymodactylos</taxon>
    </lineage>
</organism>